<reference evidence="2" key="2">
    <citation type="submission" date="2018-07" db="EMBL/GenBank/DDBJ databases">
        <authorList>
            <consortium name="NCBI Pathogen Detection Project"/>
        </authorList>
    </citation>
    <scope>NUCLEOTIDE SEQUENCE</scope>
    <source>
        <strain evidence="2">2584-68</strain>
    </source>
</reference>
<feature type="transmembrane region" description="Helical" evidence="1">
    <location>
        <begin position="22"/>
        <end position="39"/>
    </location>
</feature>
<accession>A0A736RCW7</accession>
<keyword evidence="1" id="KW-1133">Transmembrane helix</keyword>
<protein>
    <submittedName>
        <fullName evidence="2">Phage holin, lambda family</fullName>
    </submittedName>
</protein>
<proteinExistence type="predicted"/>
<keyword evidence="1" id="KW-0472">Membrane</keyword>
<comment type="caution">
    <text evidence="2">The sequence shown here is derived from an EMBL/GenBank/DDBJ whole genome shotgun (WGS) entry which is preliminary data.</text>
</comment>
<keyword evidence="1" id="KW-0812">Transmembrane</keyword>
<dbReference type="Pfam" id="PF05106">
    <property type="entry name" value="Phage_holin_3_1"/>
    <property type="match status" value="1"/>
</dbReference>
<evidence type="ECO:0000313" key="2">
    <source>
        <dbReference type="EMBL" id="HAE7768129.1"/>
    </source>
</evidence>
<evidence type="ECO:0000256" key="1">
    <source>
        <dbReference type="SAM" id="Phobius"/>
    </source>
</evidence>
<name>A0A736RCW7_SALHO</name>
<dbReference type="EMBL" id="DAATAH010000210">
    <property type="protein sequence ID" value="HAE7768129.1"/>
    <property type="molecule type" value="Genomic_DNA"/>
</dbReference>
<reference evidence="2" key="1">
    <citation type="journal article" date="2018" name="Genome Biol.">
        <title>SKESA: strategic k-mer extension for scrupulous assemblies.</title>
        <authorList>
            <person name="Souvorov A."/>
            <person name="Agarwala R."/>
            <person name="Lipman D.J."/>
        </authorList>
    </citation>
    <scope>NUCLEOTIDE SEQUENCE</scope>
    <source>
        <strain evidence="2">2584-68</strain>
    </source>
</reference>
<dbReference type="NCBIfam" id="TIGR01594">
    <property type="entry name" value="holin_lambda"/>
    <property type="match status" value="1"/>
</dbReference>
<organism evidence="2">
    <name type="scientific">Salmonella enterica subsp. houtenae serovar 45:g,z51:-</name>
    <dbReference type="NCBI Taxonomy" id="1967611"/>
    <lineage>
        <taxon>Bacteria</taxon>
        <taxon>Pseudomonadati</taxon>
        <taxon>Pseudomonadota</taxon>
        <taxon>Gammaproteobacteria</taxon>
        <taxon>Enterobacterales</taxon>
        <taxon>Enterobacteriaceae</taxon>
        <taxon>Salmonella</taxon>
    </lineage>
</organism>
<dbReference type="AlphaFoldDB" id="A0A736RCW7"/>
<sequence>MQNHDPGMWAWVAAWLYASKDQISYAGIAAVFSMIRSLYASTRWKNRLLDAASCSALAYFSSPLLEVATRFIHIDLPDSAPTVVAIFIGYVGNDFIRDFVNRKMGRTGGSHDAS</sequence>
<gene>
    <name evidence="2" type="ORF">GNB58_005326</name>
</gene>
<dbReference type="InterPro" id="IPR006481">
    <property type="entry name" value="Phage_lambda_GpS_holin"/>
</dbReference>